<organism evidence="1">
    <name type="scientific">viral metagenome</name>
    <dbReference type="NCBI Taxonomy" id="1070528"/>
    <lineage>
        <taxon>unclassified sequences</taxon>
        <taxon>metagenomes</taxon>
        <taxon>organismal metagenomes</taxon>
    </lineage>
</organism>
<accession>A0A6H1ZCT3</accession>
<evidence type="ECO:0008006" key="3">
    <source>
        <dbReference type="Google" id="ProtNLM"/>
    </source>
</evidence>
<name>A0A6H1ZCT3_9ZZZZ</name>
<gene>
    <name evidence="1" type="ORF">TM448A00171_0009</name>
    <name evidence="2" type="ORF">TM448B00200_0015</name>
</gene>
<proteinExistence type="predicted"/>
<evidence type="ECO:0000313" key="1">
    <source>
        <dbReference type="EMBL" id="QJA44990.1"/>
    </source>
</evidence>
<evidence type="ECO:0000313" key="2">
    <source>
        <dbReference type="EMBL" id="QJH94308.1"/>
    </source>
</evidence>
<dbReference type="AlphaFoldDB" id="A0A6H1ZCT3"/>
<sequence length="341" mass="40097">MKWSIFETWNQAIEQGRPERELKVRDNIWAGELGGAFIDRYLKMTAVKPTNPPNARSLRKFEAGNLFEWIVGLILKRAGIYISQANWLSYQYEGLVPVTGKLDFMAGGKIDPEKALQRIEALGLPEFFNRATRAIIKHFIEKYPDGLSEVIMEVKSCSSFMFERYEAQGADHKHSLQLFHYLKAKDQPEGKLLYICRDDLRMLEFEIYNPSSLEDAYRADIEQMTAYIKNKETPPKEQEILFDEDSCKFSKNWRVEYSSYLTKLYGYERPDLYDEKHKKQVGQFNRVYKRCVADKKMTKLNLEILEEVKKWFPNFDDLVKMGKEKHVETVETNEEGEEENE</sequence>
<dbReference type="Gene3D" id="3.90.320.10">
    <property type="match status" value="1"/>
</dbReference>
<dbReference type="InterPro" id="IPR011604">
    <property type="entry name" value="PDDEXK-like_dom_sf"/>
</dbReference>
<protein>
    <recommendedName>
        <fullName evidence="3">YqaJ viral recombinase domain-containing protein</fullName>
    </recommendedName>
</protein>
<reference evidence="1" key="1">
    <citation type="submission" date="2020-03" db="EMBL/GenBank/DDBJ databases">
        <title>The deep terrestrial virosphere.</title>
        <authorList>
            <person name="Holmfeldt K."/>
            <person name="Nilsson E."/>
            <person name="Simone D."/>
            <person name="Lopez-Fernandez M."/>
            <person name="Wu X."/>
            <person name="de Brujin I."/>
            <person name="Lundin D."/>
            <person name="Andersson A."/>
            <person name="Bertilsson S."/>
            <person name="Dopson M."/>
        </authorList>
    </citation>
    <scope>NUCLEOTIDE SEQUENCE</scope>
    <source>
        <strain evidence="1">TM448A00171</strain>
        <strain evidence="2">TM448B00200</strain>
    </source>
</reference>
<dbReference type="EMBL" id="MT143984">
    <property type="protein sequence ID" value="QJA44990.1"/>
    <property type="molecule type" value="Genomic_DNA"/>
</dbReference>
<dbReference type="EMBL" id="MT144599">
    <property type="protein sequence ID" value="QJH94308.1"/>
    <property type="molecule type" value="Genomic_DNA"/>
</dbReference>